<dbReference type="AlphaFoldDB" id="A0ABD0TXH2"/>
<evidence type="ECO:0000313" key="6">
    <source>
        <dbReference type="EMBL" id="KAL0904302.1"/>
    </source>
</evidence>
<keyword evidence="5" id="KW-0732">Signal</keyword>
<accession>A0ABD0TXH2</accession>
<feature type="chain" id="PRO_5044792501" description="Trehalase" evidence="5">
    <location>
        <begin position="38"/>
        <end position="1175"/>
    </location>
</feature>
<dbReference type="PANTHER" id="PTHR23403">
    <property type="entry name" value="TREHALASE"/>
    <property type="match status" value="1"/>
</dbReference>
<keyword evidence="2 4" id="KW-0378">Hydrolase</keyword>
<name>A0ABD0TXH2_DENTH</name>
<organism evidence="6 7">
    <name type="scientific">Dendrobium thyrsiflorum</name>
    <name type="common">Pinecone-like raceme dendrobium</name>
    <name type="synonym">Orchid</name>
    <dbReference type="NCBI Taxonomy" id="117978"/>
    <lineage>
        <taxon>Eukaryota</taxon>
        <taxon>Viridiplantae</taxon>
        <taxon>Streptophyta</taxon>
        <taxon>Embryophyta</taxon>
        <taxon>Tracheophyta</taxon>
        <taxon>Spermatophyta</taxon>
        <taxon>Magnoliopsida</taxon>
        <taxon>Liliopsida</taxon>
        <taxon>Asparagales</taxon>
        <taxon>Orchidaceae</taxon>
        <taxon>Epidendroideae</taxon>
        <taxon>Malaxideae</taxon>
        <taxon>Dendrobiinae</taxon>
        <taxon>Dendrobium</taxon>
    </lineage>
</organism>
<dbReference type="PRINTS" id="PR00744">
    <property type="entry name" value="GLHYDRLASE37"/>
</dbReference>
<dbReference type="PANTHER" id="PTHR23403:SF1">
    <property type="entry name" value="TREHALASE"/>
    <property type="match status" value="1"/>
</dbReference>
<sequence>MTVAKHLPKMPSHSFHFFSFLFCILLVISVTTPGASASSSCAVDDQTYATIPLVSFLQRLQSEALKTLGPNSFDPKLYVDLPLKKDLSLTEAAFWKLPRVNGIIPENFLHGFLEDYFGDAGEDLVYTEPEDFVPEPEGFLPKVSNPKVRAWALEVHSLWKNLSRRVSDNVKNHPERHTLLPLPEPVIIPGSRFREVYYWDSYWIIRGLLVSKMYDSAKAIVNNLVWLVDAYGHVLNGARVYYANRSQPPLLSSMVMEIYTRTGDVEFVRKSFASLINEYTFWNSGIHKVTIQDLQGHKHALSRYYARWNKPRPESATIDEASASKFLNESDKKAFYREVASSAETGWDFSSRWMSNSYDLSTLSTTSIIPVDLNTYLYKTELDIAFLAQKLGDSKNYQKFFEASNARQLAMRSIFWNAEMNQWLDYWIRSNDCEDVHQFDVRNQNDRIFASNFIPMWDWRLTSGLGERNVIVERIYESFLKSGLLQPAGIATSLVNNGQQWDFPNGWSPLQHIIIEGLSNAGSKASWGLAQDIAVRWIRTNYATYNTTGAMHEKYDVDVCGKFGGGGEYKPQPMAVIKHLLPKMPSHSFHFSSFLFSTLLLMSVNPPRAAASSSCAVDDRTYSTTPLVSFLQRLQSEALKTLGPSSFDPKFYVDLPLKKDLSITEAAFWKLPRVKGIIPENHLHRFLEAYFDDAGDDMVYTEPEDFVPEPVEFLPKVFNPKVRVWALEVHSLWKNLSRRVSDNVKKYPERHTLLPLPEPVIIPGSRFREVYYWDSYWIIRGLLVSKMHDSAKAIVNNLVWLVDAYGHVLNGARVYYANRSQPPLLSSMVMEIYTRTGDLEFVRKSLPSLMKEYTFWISGIHKVMIRDLHGHKHSLSRYYARWNKPRPESATIDEESASKFLNDSDKEAFYREIASTAETGWDFSSRWMSNSFDLSTLSTTSIVPVDLNTYLYKVELDIAFFAQQLGDIKTHEKFFKASKARQFAIRSIFWNAEMNQWLDYWIRSNDCEDVHQFEARNQNDRIFASNFIPMWNWKHSSGLGENSIMVERILESFQKSGLVQPAGIATSLSNNGQQWDFPNGWSPLQHIIIEGLSNSGSKAALELAQNIAVRWIRTNYAAYNTTGAMHEKYDVEGCGKVGGGGEYKPQTGFGWSNGVLLALLDEFGWPFDRDIECRS</sequence>
<evidence type="ECO:0000256" key="5">
    <source>
        <dbReference type="SAM" id="SignalP"/>
    </source>
</evidence>
<evidence type="ECO:0000256" key="2">
    <source>
        <dbReference type="ARBA" id="ARBA00022801"/>
    </source>
</evidence>
<protein>
    <recommendedName>
        <fullName evidence="4">Trehalase</fullName>
        <ecNumber evidence="4">3.2.1.28</ecNumber>
    </recommendedName>
    <alternativeName>
        <fullName evidence="4">Alpha-trehalose glucohydrolase</fullName>
    </alternativeName>
</protein>
<dbReference type="Proteomes" id="UP001552299">
    <property type="component" value="Unassembled WGS sequence"/>
</dbReference>
<evidence type="ECO:0000256" key="3">
    <source>
        <dbReference type="ARBA" id="ARBA00023295"/>
    </source>
</evidence>
<feature type="signal peptide" evidence="5">
    <location>
        <begin position="1"/>
        <end position="37"/>
    </location>
</feature>
<comment type="caution">
    <text evidence="6">The sequence shown here is derived from an EMBL/GenBank/DDBJ whole genome shotgun (WGS) entry which is preliminary data.</text>
</comment>
<dbReference type="InterPro" id="IPR001661">
    <property type="entry name" value="Glyco_hydro_37"/>
</dbReference>
<dbReference type="InterPro" id="IPR008928">
    <property type="entry name" value="6-hairpin_glycosidase_sf"/>
</dbReference>
<dbReference type="EMBL" id="JANQDX010000019">
    <property type="protein sequence ID" value="KAL0904302.1"/>
    <property type="molecule type" value="Genomic_DNA"/>
</dbReference>
<dbReference type="SUPFAM" id="SSF48208">
    <property type="entry name" value="Six-hairpin glycosidases"/>
    <property type="match status" value="2"/>
</dbReference>
<dbReference type="InterPro" id="IPR012341">
    <property type="entry name" value="6hp_glycosidase-like_sf"/>
</dbReference>
<dbReference type="InterPro" id="IPR018232">
    <property type="entry name" value="Glyco_hydro_37_CS"/>
</dbReference>
<evidence type="ECO:0000256" key="1">
    <source>
        <dbReference type="ARBA" id="ARBA00005615"/>
    </source>
</evidence>
<keyword evidence="7" id="KW-1185">Reference proteome</keyword>
<keyword evidence="3 4" id="KW-0326">Glycosidase</keyword>
<dbReference type="Pfam" id="PF01204">
    <property type="entry name" value="Trehalase"/>
    <property type="match status" value="2"/>
</dbReference>
<comment type="similarity">
    <text evidence="1 4">Belongs to the glycosyl hydrolase 37 family.</text>
</comment>
<dbReference type="GO" id="GO:0004555">
    <property type="term" value="F:alpha,alpha-trehalase activity"/>
    <property type="evidence" value="ECO:0007669"/>
    <property type="project" value="UniProtKB-EC"/>
</dbReference>
<dbReference type="EC" id="3.2.1.28" evidence="4"/>
<comment type="catalytic activity">
    <reaction evidence="4">
        <text>alpha,alpha-trehalose + H2O = alpha-D-glucose + beta-D-glucose</text>
        <dbReference type="Rhea" id="RHEA:32675"/>
        <dbReference type="ChEBI" id="CHEBI:15377"/>
        <dbReference type="ChEBI" id="CHEBI:15903"/>
        <dbReference type="ChEBI" id="CHEBI:16551"/>
        <dbReference type="ChEBI" id="CHEBI:17925"/>
        <dbReference type="EC" id="3.2.1.28"/>
    </reaction>
</comment>
<gene>
    <name evidence="6" type="ORF">M5K25_026394</name>
</gene>
<dbReference type="Gene3D" id="1.50.10.10">
    <property type="match status" value="2"/>
</dbReference>
<dbReference type="PROSITE" id="PS00928">
    <property type="entry name" value="TREHALASE_2"/>
    <property type="match status" value="2"/>
</dbReference>
<evidence type="ECO:0000256" key="4">
    <source>
        <dbReference type="RuleBase" id="RU361180"/>
    </source>
</evidence>
<reference evidence="6 7" key="1">
    <citation type="journal article" date="2024" name="Plant Biotechnol. J.">
        <title>Dendrobium thyrsiflorum genome and its molecular insights into genes involved in important horticultural traits.</title>
        <authorList>
            <person name="Chen B."/>
            <person name="Wang J.Y."/>
            <person name="Zheng P.J."/>
            <person name="Li K.L."/>
            <person name="Liang Y.M."/>
            <person name="Chen X.F."/>
            <person name="Zhang C."/>
            <person name="Zhao X."/>
            <person name="He X."/>
            <person name="Zhang G.Q."/>
            <person name="Liu Z.J."/>
            <person name="Xu Q."/>
        </authorList>
    </citation>
    <scope>NUCLEOTIDE SEQUENCE [LARGE SCALE GENOMIC DNA]</scope>
    <source>
        <strain evidence="6">GZMU011</strain>
    </source>
</reference>
<proteinExistence type="inferred from homology"/>
<evidence type="ECO:0000313" key="7">
    <source>
        <dbReference type="Proteomes" id="UP001552299"/>
    </source>
</evidence>